<evidence type="ECO:0000256" key="6">
    <source>
        <dbReference type="ARBA" id="ARBA00023242"/>
    </source>
</evidence>
<dbReference type="SMART" id="SM00490">
    <property type="entry name" value="HELICc"/>
    <property type="match status" value="1"/>
</dbReference>
<dbReference type="Gene3D" id="3.40.50.300">
    <property type="entry name" value="P-loop containing nucleotide triphosphate hydrolases"/>
    <property type="match status" value="1"/>
</dbReference>
<dbReference type="GO" id="GO:0004386">
    <property type="term" value="F:helicase activity"/>
    <property type="evidence" value="ECO:0007669"/>
    <property type="project" value="UniProtKB-KW"/>
</dbReference>
<dbReference type="PROSITE" id="PS51192">
    <property type="entry name" value="HELICASE_ATP_BIND_1"/>
    <property type="match status" value="1"/>
</dbReference>
<dbReference type="InterPro" id="IPR014001">
    <property type="entry name" value="Helicase_ATP-bd"/>
</dbReference>
<dbReference type="PANTHER" id="PTHR45821">
    <property type="entry name" value="SNF2 DOMAIN-CONTAINING PROTEIN CLASSY 2-RELATED"/>
    <property type="match status" value="1"/>
</dbReference>
<organism evidence="10 11">
    <name type="scientific">Cocos nucifera</name>
    <name type="common">Coconut palm</name>
    <dbReference type="NCBI Taxonomy" id="13894"/>
    <lineage>
        <taxon>Eukaryota</taxon>
        <taxon>Viridiplantae</taxon>
        <taxon>Streptophyta</taxon>
        <taxon>Embryophyta</taxon>
        <taxon>Tracheophyta</taxon>
        <taxon>Spermatophyta</taxon>
        <taxon>Magnoliopsida</taxon>
        <taxon>Liliopsida</taxon>
        <taxon>Arecaceae</taxon>
        <taxon>Arecoideae</taxon>
        <taxon>Cocoseae</taxon>
        <taxon>Attaleinae</taxon>
        <taxon>Cocos</taxon>
    </lineage>
</organism>
<dbReference type="AlphaFoldDB" id="A0A8K0IBW1"/>
<reference evidence="10" key="1">
    <citation type="journal article" date="2017" name="Gigascience">
        <title>The genome draft of coconut (Cocos nucifera).</title>
        <authorList>
            <person name="Xiao Y."/>
            <person name="Xu P."/>
            <person name="Fan H."/>
            <person name="Baudouin L."/>
            <person name="Xia W."/>
            <person name="Bocs S."/>
            <person name="Xu J."/>
            <person name="Li Q."/>
            <person name="Guo A."/>
            <person name="Zhou L."/>
            <person name="Li J."/>
            <person name="Wu Y."/>
            <person name="Ma Z."/>
            <person name="Armero A."/>
            <person name="Issali A.E."/>
            <person name="Liu N."/>
            <person name="Peng M."/>
            <person name="Yang Y."/>
        </authorList>
    </citation>
    <scope>NUCLEOTIDE SEQUENCE</scope>
    <source>
        <tissue evidence="10">Spear leaf of Hainan Tall coconut</tissue>
    </source>
</reference>
<keyword evidence="4" id="KW-0347">Helicase</keyword>
<keyword evidence="6" id="KW-0539">Nucleus</keyword>
<dbReference type="InterPro" id="IPR044567">
    <property type="entry name" value="CLSY/DRD1"/>
</dbReference>
<evidence type="ECO:0000256" key="1">
    <source>
        <dbReference type="ARBA" id="ARBA00004123"/>
    </source>
</evidence>
<dbReference type="SMART" id="SM00487">
    <property type="entry name" value="DEXDc"/>
    <property type="match status" value="1"/>
</dbReference>
<evidence type="ECO:0000256" key="3">
    <source>
        <dbReference type="ARBA" id="ARBA00022801"/>
    </source>
</evidence>
<evidence type="ECO:0000256" key="4">
    <source>
        <dbReference type="ARBA" id="ARBA00022806"/>
    </source>
</evidence>
<dbReference type="CDD" id="cd18793">
    <property type="entry name" value="SF2_C_SNF"/>
    <property type="match status" value="1"/>
</dbReference>
<comment type="caution">
    <text evidence="10">The sequence shown here is derived from an EMBL/GenBank/DDBJ whole genome shotgun (WGS) entry which is preliminary data.</text>
</comment>
<keyword evidence="3" id="KW-0378">Hydrolase</keyword>
<evidence type="ECO:0000313" key="10">
    <source>
        <dbReference type="EMBL" id="KAG1347463.1"/>
    </source>
</evidence>
<dbReference type="Pfam" id="PF00271">
    <property type="entry name" value="Helicase_C"/>
    <property type="match status" value="1"/>
</dbReference>
<keyword evidence="11" id="KW-1185">Reference proteome</keyword>
<dbReference type="Gene3D" id="3.40.50.10810">
    <property type="entry name" value="Tandem AAA-ATPase domain"/>
    <property type="match status" value="1"/>
</dbReference>
<dbReference type="InterPro" id="IPR027417">
    <property type="entry name" value="P-loop_NTPase"/>
</dbReference>
<evidence type="ECO:0000259" key="8">
    <source>
        <dbReference type="PROSITE" id="PS51192"/>
    </source>
</evidence>
<dbReference type="InterPro" id="IPR038718">
    <property type="entry name" value="SNF2-like_sf"/>
</dbReference>
<reference evidence="10" key="2">
    <citation type="submission" date="2019-07" db="EMBL/GenBank/DDBJ databases">
        <authorList>
            <person name="Yang Y."/>
            <person name="Bocs S."/>
            <person name="Baudouin L."/>
        </authorList>
    </citation>
    <scope>NUCLEOTIDE SEQUENCE</scope>
    <source>
        <tissue evidence="10">Spear leaf of Hainan Tall coconut</tissue>
    </source>
</reference>
<evidence type="ECO:0000256" key="7">
    <source>
        <dbReference type="SAM" id="MobiDB-lite"/>
    </source>
</evidence>
<dbReference type="GO" id="GO:0080188">
    <property type="term" value="P:gene silencing by siRNA-directed DNA methylation"/>
    <property type="evidence" value="ECO:0007669"/>
    <property type="project" value="InterPro"/>
</dbReference>
<protein>
    <submittedName>
        <fullName evidence="10">Protein CHROMATIN REMODELING 35</fullName>
    </submittedName>
</protein>
<dbReference type="GO" id="GO:0005524">
    <property type="term" value="F:ATP binding"/>
    <property type="evidence" value="ECO:0007669"/>
    <property type="project" value="UniProtKB-KW"/>
</dbReference>
<dbReference type="InterPro" id="IPR049730">
    <property type="entry name" value="SNF2/RAD54-like_C"/>
</dbReference>
<dbReference type="PANTHER" id="PTHR45821:SF1">
    <property type="entry name" value="ATP-DEPENDENT HELICASE FAMILY PROTEIN-RELATED"/>
    <property type="match status" value="1"/>
</dbReference>
<feature type="domain" description="Helicase ATP-binding" evidence="8">
    <location>
        <begin position="512"/>
        <end position="691"/>
    </location>
</feature>
<comment type="subcellular location">
    <subcellularLocation>
        <location evidence="1">Nucleus</location>
    </subcellularLocation>
</comment>
<dbReference type="InterPro" id="IPR000330">
    <property type="entry name" value="SNF2_N"/>
</dbReference>
<dbReference type="Pfam" id="PF00176">
    <property type="entry name" value="SNF2-rel_dom"/>
    <property type="match status" value="1"/>
</dbReference>
<dbReference type="GO" id="GO:0016787">
    <property type="term" value="F:hydrolase activity"/>
    <property type="evidence" value="ECO:0007669"/>
    <property type="project" value="UniProtKB-KW"/>
</dbReference>
<dbReference type="InterPro" id="IPR001650">
    <property type="entry name" value="Helicase_C-like"/>
</dbReference>
<dbReference type="Proteomes" id="UP000797356">
    <property type="component" value="Chromosome 6"/>
</dbReference>
<evidence type="ECO:0000313" key="11">
    <source>
        <dbReference type="Proteomes" id="UP000797356"/>
    </source>
</evidence>
<sequence length="1038" mass="118409">METPKKHGSSEFLNLDMYLQRHKRTKLDNEDDNYRYKSEVTALCSGFEKTKEKSSSKVIDYSNPFALSNLLERLDDGIYGSVTKEYETLHSQRMQVIKFLSTLPPSLANSYPSLLSSSHCGINTWSHLSNRGNQNSDRRVDSSISPGIIDLEADSIDDAANTSMRMSAEKTHDSSVQNISYCGDSDYIMHRKIPDVSNGPSGSCPKYKEGRDSTSVIILDSDDEDAIHQTGSQHVSHSGKKSSDLRTLIGTRLESLQRQAMVTQETHLNQIIPYDYGSNKLDGSVAFRANWQPSVQYQKVVLQKVPEKQRFQDLVKQDYVEKRGERQDGNALAFEMTMEKKTDVNSTLVSSVAVQEHSSIMGICQQDEAENLENDEHQLDDLWKEMSLAMECSKSPKYDEPAAVQEEEEEEEEEECKHSPILQDDLGIVCRICGVIQRSIDTIFEYQWAKAPRAARIHMSGSRNTKDVDETFQYFGHKISEDFIAAEISIHPMHLKQMKPHQLEGFNFLVRNLVNDKPGGCILAHAPGSGKTFMLIGFVQSFLAKYPFARPLVVLPKGILPIWKKEFQRWQVEDIPLYDFYSSKADNRSQQLEILHSWQENSSILFLGYKQFTNIICDNDTSKIASACRESLLKVPTLLILDEGHTPRNENTYVLESLAKVQTPRKVVLSGTLFQNHVREVFTILNLVRPKFLRLDTSRDAVNRIRSRVDISSCKRLSKSSNEKFYDIVEETLQNDGNFKRKVRVIQDLREMTKDVLHYYKGDFLDELPGLVDFTVLLKLSARQKTIVQTLPKFEKFKKSSVGSAVYIHPHLLDISENTAGDKVYFNDEKIDGLLDSVTVRDGVKTKFFLNILSLSESAGEKVLAFSQYILPLKFLERLLVKMKGWHSGKEIFMICGDSSPEQRELAMEQFNNSPDAKVFFGSIKACGEGISLVGASRVVILDVHLNPSVTRQAIGRTFRPGQEKKVYTYRLVAADSPEEEDHKTSFRKELISKMWFEWSEYCDLRDFELDEIDIASCQDMFLESPILREDVKVMYRR</sequence>
<dbReference type="SUPFAM" id="SSF52540">
    <property type="entry name" value="P-loop containing nucleoside triphosphate hydrolases"/>
    <property type="match status" value="2"/>
</dbReference>
<gene>
    <name evidence="10" type="ORF">COCNU_06G012920</name>
</gene>
<dbReference type="EMBL" id="CM017877">
    <property type="protein sequence ID" value="KAG1347463.1"/>
    <property type="molecule type" value="Genomic_DNA"/>
</dbReference>
<accession>A0A8K0IBW1</accession>
<feature type="region of interest" description="Disordered" evidence="7">
    <location>
        <begin position="394"/>
        <end position="418"/>
    </location>
</feature>
<dbReference type="OrthoDB" id="9900844at2759"/>
<evidence type="ECO:0000259" key="9">
    <source>
        <dbReference type="PROSITE" id="PS51194"/>
    </source>
</evidence>
<dbReference type="PROSITE" id="PS51194">
    <property type="entry name" value="HELICASE_CTER"/>
    <property type="match status" value="1"/>
</dbReference>
<name>A0A8K0IBW1_COCNU</name>
<feature type="compositionally biased region" description="Acidic residues" evidence="7">
    <location>
        <begin position="405"/>
        <end position="414"/>
    </location>
</feature>
<evidence type="ECO:0000256" key="5">
    <source>
        <dbReference type="ARBA" id="ARBA00022840"/>
    </source>
</evidence>
<feature type="domain" description="Helicase C-terminal" evidence="9">
    <location>
        <begin position="851"/>
        <end position="1011"/>
    </location>
</feature>
<keyword evidence="2" id="KW-0547">Nucleotide-binding</keyword>
<keyword evidence="5" id="KW-0067">ATP-binding</keyword>
<proteinExistence type="predicted"/>
<dbReference type="GO" id="GO:0005634">
    <property type="term" value="C:nucleus"/>
    <property type="evidence" value="ECO:0007669"/>
    <property type="project" value="UniProtKB-SubCell"/>
</dbReference>
<evidence type="ECO:0000256" key="2">
    <source>
        <dbReference type="ARBA" id="ARBA00022741"/>
    </source>
</evidence>